<evidence type="ECO:0000313" key="13">
    <source>
        <dbReference type="Proteomes" id="UP000054023"/>
    </source>
</evidence>
<organism evidence="12 13">
    <name type="scientific">Nesterenkonia jeotgali</name>
    <dbReference type="NCBI Taxonomy" id="317018"/>
    <lineage>
        <taxon>Bacteria</taxon>
        <taxon>Bacillati</taxon>
        <taxon>Actinomycetota</taxon>
        <taxon>Actinomycetes</taxon>
        <taxon>Micrococcales</taxon>
        <taxon>Micrococcaceae</taxon>
        <taxon>Nesterenkonia</taxon>
    </lineage>
</organism>
<evidence type="ECO:0000256" key="1">
    <source>
        <dbReference type="ARBA" id="ARBA00004167"/>
    </source>
</evidence>
<gene>
    <name evidence="9" type="primary">tatB</name>
    <name evidence="12" type="ORF">AVL63_01120</name>
</gene>
<dbReference type="STRING" id="317018.AVL63_01120"/>
<dbReference type="Gene3D" id="1.20.5.3310">
    <property type="match status" value="1"/>
</dbReference>
<comment type="subunit">
    <text evidence="9">The Tat system comprises two distinct complexes: a TatABC complex, containing multiple copies of TatA, TatB and TatC subunits, and a separate TatA complex, containing only TatA subunits. Substrates initially bind to the TatABC complex, which probably triggers association of the separate TatA complex to form the active translocon.</text>
</comment>
<reference evidence="13" key="1">
    <citation type="submission" date="2015-12" db="EMBL/GenBank/DDBJ databases">
        <authorList>
            <person name="Nair G.R."/>
            <person name="Kaur G."/>
            <person name="Mayilraj S."/>
        </authorList>
    </citation>
    <scope>NUCLEOTIDE SEQUENCE [LARGE SCALE GENOMIC DNA]</scope>
    <source>
        <strain evidence="13">CD08_7</strain>
    </source>
</reference>
<evidence type="ECO:0000256" key="3">
    <source>
        <dbReference type="ARBA" id="ARBA00022475"/>
    </source>
</evidence>
<keyword evidence="8 9" id="KW-0472">Membrane</keyword>
<evidence type="ECO:0000256" key="9">
    <source>
        <dbReference type="HAMAP-Rule" id="MF_00237"/>
    </source>
</evidence>
<protein>
    <recommendedName>
        <fullName evidence="9">Sec-independent protein translocase protein TatB</fullName>
    </recommendedName>
</protein>
<dbReference type="RefSeq" id="WP_058888378.1">
    <property type="nucleotide sequence ID" value="NZ_LQBM01000003.1"/>
</dbReference>
<dbReference type="GO" id="GO:0008320">
    <property type="term" value="F:protein transmembrane transporter activity"/>
    <property type="evidence" value="ECO:0007669"/>
    <property type="project" value="UniProtKB-UniRule"/>
</dbReference>
<dbReference type="InterPro" id="IPR003369">
    <property type="entry name" value="TatA/B/E"/>
</dbReference>
<dbReference type="InterPro" id="IPR018448">
    <property type="entry name" value="TatB"/>
</dbReference>
<evidence type="ECO:0000256" key="10">
    <source>
        <dbReference type="SAM" id="MobiDB-lite"/>
    </source>
</evidence>
<evidence type="ECO:0000256" key="7">
    <source>
        <dbReference type="ARBA" id="ARBA00023010"/>
    </source>
</evidence>
<keyword evidence="5 9" id="KW-0653">Protein transport</keyword>
<evidence type="ECO:0000256" key="11">
    <source>
        <dbReference type="SAM" id="Phobius"/>
    </source>
</evidence>
<sequence>MPGINAYEFVILIVLALVILGPERLPQYARNLARWARQARDLAEDAKGRFKDETGTDFDDVDWKRYDPRQYDPRRIIRDALSNEYGDDFRETRSAVTGTLDSARAATDPRELFRSKNGSTPGARSGAAPSGGVPPAAAPASGAIAAGMAGAGAPRDPAAQAAPDPAAQAAPDPAAQAAPNPAADEDQAEAPTAVAAPFDSEAT</sequence>
<accession>A0A0W8IFK2</accession>
<keyword evidence="13" id="KW-1185">Reference proteome</keyword>
<evidence type="ECO:0000256" key="5">
    <source>
        <dbReference type="ARBA" id="ARBA00022927"/>
    </source>
</evidence>
<keyword evidence="4 9" id="KW-0812">Transmembrane</keyword>
<dbReference type="Pfam" id="PF02416">
    <property type="entry name" value="TatA_B_E"/>
    <property type="match status" value="1"/>
</dbReference>
<feature type="region of interest" description="Disordered" evidence="10">
    <location>
        <begin position="100"/>
        <end position="203"/>
    </location>
</feature>
<comment type="similarity">
    <text evidence="9">Belongs to the TatB family.</text>
</comment>
<evidence type="ECO:0000256" key="6">
    <source>
        <dbReference type="ARBA" id="ARBA00022989"/>
    </source>
</evidence>
<keyword evidence="6 9" id="KW-1133">Transmembrane helix</keyword>
<keyword evidence="3 9" id="KW-1003">Cell membrane</keyword>
<dbReference type="HAMAP" id="MF_00237">
    <property type="entry name" value="TatB"/>
    <property type="match status" value="1"/>
</dbReference>
<comment type="function">
    <text evidence="9">Part of the twin-arginine translocation (Tat) system that transports large folded proteins containing a characteristic twin-arginine motif in their signal peptide across membranes. Together with TatC, TatB is part of a receptor directly interacting with Tat signal peptides. TatB may form an oligomeric binding site that transiently accommodates folded Tat precursor proteins before their translocation.</text>
</comment>
<dbReference type="PRINTS" id="PR01506">
    <property type="entry name" value="TATBPROTEIN"/>
</dbReference>
<dbReference type="EMBL" id="LQBM01000003">
    <property type="protein sequence ID" value="KUG58698.1"/>
    <property type="molecule type" value="Genomic_DNA"/>
</dbReference>
<dbReference type="AlphaFoldDB" id="A0A0W8IFK2"/>
<evidence type="ECO:0000313" key="12">
    <source>
        <dbReference type="EMBL" id="KUG58698.1"/>
    </source>
</evidence>
<evidence type="ECO:0000256" key="2">
    <source>
        <dbReference type="ARBA" id="ARBA00022448"/>
    </source>
</evidence>
<feature type="compositionally biased region" description="Low complexity" evidence="10">
    <location>
        <begin position="118"/>
        <end position="182"/>
    </location>
</feature>
<comment type="caution">
    <text evidence="12">The sequence shown here is derived from an EMBL/GenBank/DDBJ whole genome shotgun (WGS) entry which is preliminary data.</text>
</comment>
<comment type="subcellular location">
    <subcellularLocation>
        <location evidence="9">Cell membrane</location>
        <topology evidence="9">Single-pass membrane protein</topology>
    </subcellularLocation>
    <subcellularLocation>
        <location evidence="1">Membrane</location>
        <topology evidence="1">Single-pass membrane protein</topology>
    </subcellularLocation>
</comment>
<dbReference type="GO" id="GO:0043953">
    <property type="term" value="P:protein transport by the Tat complex"/>
    <property type="evidence" value="ECO:0007669"/>
    <property type="project" value="UniProtKB-UniRule"/>
</dbReference>
<evidence type="ECO:0000256" key="4">
    <source>
        <dbReference type="ARBA" id="ARBA00022692"/>
    </source>
</evidence>
<name>A0A0W8IFK2_9MICC</name>
<dbReference type="GO" id="GO:0033281">
    <property type="term" value="C:TAT protein transport complex"/>
    <property type="evidence" value="ECO:0007669"/>
    <property type="project" value="UniProtKB-UniRule"/>
</dbReference>
<dbReference type="Proteomes" id="UP000054023">
    <property type="component" value="Unassembled WGS sequence"/>
</dbReference>
<evidence type="ECO:0000256" key="8">
    <source>
        <dbReference type="ARBA" id="ARBA00023136"/>
    </source>
</evidence>
<feature type="transmembrane region" description="Helical" evidence="11">
    <location>
        <begin position="6"/>
        <end position="25"/>
    </location>
</feature>
<keyword evidence="7 9" id="KW-0811">Translocation</keyword>
<proteinExistence type="inferred from homology"/>
<keyword evidence="2 9" id="KW-0813">Transport</keyword>